<gene>
    <name evidence="2" type="ORF">H5P30_11760</name>
</gene>
<dbReference type="InterPro" id="IPR052715">
    <property type="entry name" value="RAYT_transposase"/>
</dbReference>
<feature type="domain" description="Transposase IS200-like" evidence="1">
    <location>
        <begin position="22"/>
        <end position="185"/>
    </location>
</feature>
<keyword evidence="3" id="KW-1185">Reference proteome</keyword>
<comment type="caution">
    <text evidence="2">The sequence shown here is derived from an EMBL/GenBank/DDBJ whole genome shotgun (WGS) entry which is preliminary data.</text>
</comment>
<dbReference type="InterPro" id="IPR036515">
    <property type="entry name" value="Transposase_17_sf"/>
</dbReference>
<dbReference type="NCBIfam" id="NF047646">
    <property type="entry name" value="REP_Tyr_transpos"/>
    <property type="match status" value="1"/>
</dbReference>
<dbReference type="RefSeq" id="WP_354586657.1">
    <property type="nucleotide sequence ID" value="NZ_JBEPNX010000001.1"/>
</dbReference>
<dbReference type="EMBL" id="JACHVA010000092">
    <property type="protein sequence ID" value="MBC2602454.1"/>
    <property type="molecule type" value="Genomic_DNA"/>
</dbReference>
<evidence type="ECO:0000259" key="1">
    <source>
        <dbReference type="SMART" id="SM01321"/>
    </source>
</evidence>
<evidence type="ECO:0000313" key="2">
    <source>
        <dbReference type="EMBL" id="MBC2602454.1"/>
    </source>
</evidence>
<dbReference type="PANTHER" id="PTHR36966">
    <property type="entry name" value="REP-ASSOCIATED TYROSINE TRANSPOSASE"/>
    <property type="match status" value="1"/>
</dbReference>
<reference evidence="2 3" key="1">
    <citation type="submission" date="2020-07" db="EMBL/GenBank/DDBJ databases">
        <authorList>
            <person name="Feng X."/>
        </authorList>
    </citation>
    <scope>NUCLEOTIDE SEQUENCE [LARGE SCALE GENOMIC DNA]</scope>
    <source>
        <strain evidence="2 3">JCM14086</strain>
    </source>
</reference>
<dbReference type="Gene3D" id="3.30.70.1290">
    <property type="entry name" value="Transposase IS200-like"/>
    <property type="match status" value="1"/>
</dbReference>
<dbReference type="PANTHER" id="PTHR36966:SF1">
    <property type="entry name" value="REP-ASSOCIATED TYROSINE TRANSPOSASE"/>
    <property type="match status" value="1"/>
</dbReference>
<dbReference type="SMART" id="SM01321">
    <property type="entry name" value="Y1_Tnp"/>
    <property type="match status" value="1"/>
</dbReference>
<proteinExistence type="predicted"/>
<dbReference type="GO" id="GO:0004803">
    <property type="term" value="F:transposase activity"/>
    <property type="evidence" value="ECO:0007669"/>
    <property type="project" value="InterPro"/>
</dbReference>
<dbReference type="AlphaFoldDB" id="A0A7X1AZ56"/>
<dbReference type="GO" id="GO:0043565">
    <property type="term" value="F:sequence-specific DNA binding"/>
    <property type="evidence" value="ECO:0007669"/>
    <property type="project" value="TreeGrafter"/>
</dbReference>
<sequence>MSGPWSSCFLGVYNDSLPHWVVDCGCYAVTLRCQGSLPISTKERLREISDTLRQIDPASDEAKASHRRHFAILEQALDRAEGFCPFTDRDGARAMMEFLDLYDSEGLSFDHWIIMPNHLHLVTAPLRCSSINDFRTAWSRFKSRSARAVNRAIGREGQFWQSSWYDRWIRGPEEHQKWLTYLMENPVKAGLCRRAEDYPYRM</sequence>
<protein>
    <recommendedName>
        <fullName evidence="1">Transposase IS200-like domain-containing protein</fullName>
    </recommendedName>
</protein>
<dbReference type="Proteomes" id="UP000525652">
    <property type="component" value="Unassembled WGS sequence"/>
</dbReference>
<name>A0A7X1AZ56_9BACT</name>
<evidence type="ECO:0000313" key="3">
    <source>
        <dbReference type="Proteomes" id="UP000525652"/>
    </source>
</evidence>
<organism evidence="2 3">
    <name type="scientific">Puniceicoccus vermicola</name>
    <dbReference type="NCBI Taxonomy" id="388746"/>
    <lineage>
        <taxon>Bacteria</taxon>
        <taxon>Pseudomonadati</taxon>
        <taxon>Verrucomicrobiota</taxon>
        <taxon>Opitutia</taxon>
        <taxon>Puniceicoccales</taxon>
        <taxon>Puniceicoccaceae</taxon>
        <taxon>Puniceicoccus</taxon>
    </lineage>
</organism>
<dbReference type="SUPFAM" id="SSF143422">
    <property type="entry name" value="Transposase IS200-like"/>
    <property type="match status" value="1"/>
</dbReference>
<accession>A0A7X1AZ56</accession>
<dbReference type="InterPro" id="IPR002686">
    <property type="entry name" value="Transposase_17"/>
</dbReference>
<dbReference type="GO" id="GO:0006313">
    <property type="term" value="P:DNA transposition"/>
    <property type="evidence" value="ECO:0007669"/>
    <property type="project" value="InterPro"/>
</dbReference>